<keyword evidence="2" id="KW-0479">Metal-binding</keyword>
<comment type="similarity">
    <text evidence="1">Belongs to the LanC-like protein family.</text>
</comment>
<sequence length="407" mass="46002">MVDERSIPNRYEDFGPDLSESCYLSPEGISLNDEWDRRIRAKISELTEKLERGLLTEVDYRDGTVYVGIGGIALLFYAMYKKLDQQQNTEWLNKADELIKHAVRHSSGSKVSFLCGNTGYMAIAAAVYMKTGQTDKAEELIAEILDLSNSVCKSSSIPDELLFGRSGYLYSLMFIAKECGAQYVPVETMEKVAKAIIKSGQHLANSLRSRCPLMYAWHDSYYLGAAHGLAGIFFTLMRTPNFSANESMKELVKSSIDYLITLRYPSGNYPSSIRVNGTDKLVHWCHGAPGFIHMFIQAYKIYDKQEYLDEAISCADVIWARGLLYKGYGLCHGVAGNGYAFLMLYQLTMNVKYLHRALKFAEFIFDYGKHGCRIADRPYSLFEGLAGTIYYLVDLLHPLDAEFPAFY</sequence>
<dbReference type="SUPFAM" id="SSF158745">
    <property type="entry name" value="LanC-like"/>
    <property type="match status" value="1"/>
</dbReference>
<dbReference type="EMBL" id="KL363187">
    <property type="protein sequence ID" value="KFD57694.1"/>
    <property type="molecule type" value="Genomic_DNA"/>
</dbReference>
<dbReference type="Proteomes" id="UP000030758">
    <property type="component" value="Unassembled WGS sequence"/>
</dbReference>
<feature type="binding site" evidence="2">
    <location>
        <position position="332"/>
    </location>
    <ligand>
        <name>Zn(2+)</name>
        <dbReference type="ChEBI" id="CHEBI:29105"/>
    </ligand>
</feature>
<feature type="binding site" evidence="2">
    <location>
        <position position="331"/>
    </location>
    <ligand>
        <name>Zn(2+)</name>
        <dbReference type="ChEBI" id="CHEBI:29105"/>
    </ligand>
</feature>
<name>A0A085NRX3_9BILA</name>
<evidence type="ECO:0000256" key="1">
    <source>
        <dbReference type="ARBA" id="ARBA00007179"/>
    </source>
</evidence>
<dbReference type="PRINTS" id="PR01951">
    <property type="entry name" value="LANCEUKARYTE"/>
</dbReference>
<protein>
    <recommendedName>
        <fullName evidence="6">Lanthionine synthetase C-like protein</fullName>
    </recommendedName>
</protein>
<evidence type="ECO:0000313" key="4">
    <source>
        <dbReference type="EMBL" id="KFD72219.1"/>
    </source>
</evidence>
<dbReference type="GO" id="GO:0005886">
    <property type="term" value="C:plasma membrane"/>
    <property type="evidence" value="ECO:0007669"/>
    <property type="project" value="TreeGrafter"/>
</dbReference>
<dbReference type="EMBL" id="KL367478">
    <property type="protein sequence ID" value="KFD72219.1"/>
    <property type="molecule type" value="Genomic_DNA"/>
</dbReference>
<dbReference type="InterPro" id="IPR012341">
    <property type="entry name" value="6hp_glycosidase-like_sf"/>
</dbReference>
<dbReference type="SMART" id="SM01260">
    <property type="entry name" value="LANC_like"/>
    <property type="match status" value="1"/>
</dbReference>
<proteinExistence type="inferred from homology"/>
<dbReference type="GO" id="GO:0046872">
    <property type="term" value="F:metal ion binding"/>
    <property type="evidence" value="ECO:0007669"/>
    <property type="project" value="UniProtKB-KW"/>
</dbReference>
<dbReference type="InterPro" id="IPR007822">
    <property type="entry name" value="LANC-like"/>
</dbReference>
<reference evidence="4 5" key="1">
    <citation type="journal article" date="2014" name="Nat. Genet.">
        <title>Genome and transcriptome of the porcine whipworm Trichuris suis.</title>
        <authorList>
            <person name="Jex A.R."/>
            <person name="Nejsum P."/>
            <person name="Schwarz E.M."/>
            <person name="Hu L."/>
            <person name="Young N.D."/>
            <person name="Hall R.S."/>
            <person name="Korhonen P.K."/>
            <person name="Liao S."/>
            <person name="Thamsborg S."/>
            <person name="Xia J."/>
            <person name="Xu P."/>
            <person name="Wang S."/>
            <person name="Scheerlinck J.P."/>
            <person name="Hofmann A."/>
            <person name="Sternberg P.W."/>
            <person name="Wang J."/>
            <person name="Gasser R.B."/>
        </authorList>
    </citation>
    <scope>NUCLEOTIDE SEQUENCE [LARGE SCALE GENOMIC DNA]</scope>
    <source>
        <strain evidence="4">DCEP-RM93F</strain>
        <strain evidence="3">DCEP-RM93M</strain>
    </source>
</reference>
<dbReference type="PANTHER" id="PTHR12736:SF21">
    <property type="entry name" value="LANC-LIKE PROTEIN 2"/>
    <property type="match status" value="1"/>
</dbReference>
<dbReference type="Pfam" id="PF05147">
    <property type="entry name" value="LANC_like"/>
    <property type="match status" value="1"/>
</dbReference>
<dbReference type="CDD" id="cd04794">
    <property type="entry name" value="euk_LANCL"/>
    <property type="match status" value="1"/>
</dbReference>
<keyword evidence="2" id="KW-0862">Zinc</keyword>
<evidence type="ECO:0000313" key="3">
    <source>
        <dbReference type="EMBL" id="KFD57694.1"/>
    </source>
</evidence>
<dbReference type="GO" id="GO:0005975">
    <property type="term" value="P:carbohydrate metabolic process"/>
    <property type="evidence" value="ECO:0007669"/>
    <property type="project" value="InterPro"/>
</dbReference>
<dbReference type="GO" id="GO:0031179">
    <property type="term" value="P:peptide modification"/>
    <property type="evidence" value="ECO:0007669"/>
    <property type="project" value="InterPro"/>
</dbReference>
<accession>A0A085NRX3</accession>
<feature type="binding site" evidence="2">
    <location>
        <position position="285"/>
    </location>
    <ligand>
        <name>Zn(2+)</name>
        <dbReference type="ChEBI" id="CHEBI:29105"/>
    </ligand>
</feature>
<evidence type="ECO:0000256" key="2">
    <source>
        <dbReference type="PIRSR" id="PIRSR607822-1"/>
    </source>
</evidence>
<dbReference type="Proteomes" id="UP000030764">
    <property type="component" value="Unassembled WGS sequence"/>
</dbReference>
<organism evidence="4">
    <name type="scientific">Trichuris suis</name>
    <name type="common">pig whipworm</name>
    <dbReference type="NCBI Taxonomy" id="68888"/>
    <lineage>
        <taxon>Eukaryota</taxon>
        <taxon>Metazoa</taxon>
        <taxon>Ecdysozoa</taxon>
        <taxon>Nematoda</taxon>
        <taxon>Enoplea</taxon>
        <taxon>Dorylaimia</taxon>
        <taxon>Trichinellida</taxon>
        <taxon>Trichuridae</taxon>
        <taxon>Trichuris</taxon>
    </lineage>
</organism>
<dbReference type="PANTHER" id="PTHR12736">
    <property type="entry name" value="LANC-LIKE PROTEIN"/>
    <property type="match status" value="1"/>
</dbReference>
<dbReference type="Gene3D" id="1.50.10.10">
    <property type="match status" value="1"/>
</dbReference>
<evidence type="ECO:0008006" key="6">
    <source>
        <dbReference type="Google" id="ProtNLM"/>
    </source>
</evidence>
<dbReference type="InterPro" id="IPR020464">
    <property type="entry name" value="LanC-like_prot_euk"/>
</dbReference>
<evidence type="ECO:0000313" key="5">
    <source>
        <dbReference type="Proteomes" id="UP000030764"/>
    </source>
</evidence>
<dbReference type="PRINTS" id="PR01950">
    <property type="entry name" value="LANCSUPER"/>
</dbReference>
<dbReference type="AlphaFoldDB" id="A0A085NRX3"/>
<keyword evidence="5" id="KW-1185">Reference proteome</keyword>
<gene>
    <name evidence="3" type="ORF">M513_01364</name>
    <name evidence="4" type="ORF">M514_01364</name>
</gene>